<dbReference type="Gramene" id="Pp3c14_21650V3.1">
    <property type="protein sequence ID" value="PAC:32962290.CDS.1"/>
    <property type="gene ID" value="Pp3c14_21650"/>
</dbReference>
<dbReference type="AlphaFoldDB" id="A9RXQ5"/>
<protein>
    <submittedName>
        <fullName evidence="2 3">Uncharacterized protein</fullName>
    </submittedName>
</protein>
<dbReference type="PaxDb" id="3218-PP1S34_322V6.1"/>
<dbReference type="Proteomes" id="UP000006727">
    <property type="component" value="Chromosome 14"/>
</dbReference>
<name>A9RXQ5_PHYPA</name>
<evidence type="ECO:0000313" key="4">
    <source>
        <dbReference type="Proteomes" id="UP000006727"/>
    </source>
</evidence>
<reference evidence="2 4" key="2">
    <citation type="journal article" date="2018" name="Plant J.">
        <title>The Physcomitrella patens chromosome-scale assembly reveals moss genome structure and evolution.</title>
        <authorList>
            <person name="Lang D."/>
            <person name="Ullrich K.K."/>
            <person name="Murat F."/>
            <person name="Fuchs J."/>
            <person name="Jenkins J."/>
            <person name="Haas F.B."/>
            <person name="Piednoel M."/>
            <person name="Gundlach H."/>
            <person name="Van Bel M."/>
            <person name="Meyberg R."/>
            <person name="Vives C."/>
            <person name="Morata J."/>
            <person name="Symeonidi A."/>
            <person name="Hiss M."/>
            <person name="Muchero W."/>
            <person name="Kamisugi Y."/>
            <person name="Saleh O."/>
            <person name="Blanc G."/>
            <person name="Decker E.L."/>
            <person name="van Gessel N."/>
            <person name="Grimwood J."/>
            <person name="Hayes R.D."/>
            <person name="Graham S.W."/>
            <person name="Gunter L.E."/>
            <person name="McDaniel S.F."/>
            <person name="Hoernstein S.N.W."/>
            <person name="Larsson A."/>
            <person name="Li F.W."/>
            <person name="Perroud P.F."/>
            <person name="Phillips J."/>
            <person name="Ranjan P."/>
            <person name="Rokshar D.S."/>
            <person name="Rothfels C.J."/>
            <person name="Schneider L."/>
            <person name="Shu S."/>
            <person name="Stevenson D.W."/>
            <person name="Thummler F."/>
            <person name="Tillich M."/>
            <person name="Villarreal Aguilar J.C."/>
            <person name="Widiez T."/>
            <person name="Wong G.K."/>
            <person name="Wymore A."/>
            <person name="Zhang Y."/>
            <person name="Zimmer A.D."/>
            <person name="Quatrano R.S."/>
            <person name="Mayer K.F.X."/>
            <person name="Goodstein D."/>
            <person name="Casacuberta J.M."/>
            <person name="Vandepoele K."/>
            <person name="Reski R."/>
            <person name="Cuming A.C."/>
            <person name="Tuskan G.A."/>
            <person name="Maumus F."/>
            <person name="Salse J."/>
            <person name="Schmutz J."/>
            <person name="Rensing S.A."/>
        </authorList>
    </citation>
    <scope>NUCLEOTIDE SEQUENCE [LARGE SCALE GENOMIC DNA]</scope>
    <source>
        <strain evidence="3 4">cv. Gransden 2004</strain>
    </source>
</reference>
<accession>A9RXQ5</accession>
<dbReference type="EnsemblPlants" id="Pp3c14_21650V3.1">
    <property type="protein sequence ID" value="PAC:32962290.CDS.1"/>
    <property type="gene ID" value="Pp3c14_21650"/>
</dbReference>
<proteinExistence type="predicted"/>
<feature type="compositionally biased region" description="Basic residues" evidence="1">
    <location>
        <begin position="30"/>
        <end position="41"/>
    </location>
</feature>
<dbReference type="Gramene" id="Pp3c14_21650V3.2">
    <property type="protein sequence ID" value="PAC:32962291.CDS.1"/>
    <property type="gene ID" value="Pp3c14_21650"/>
</dbReference>
<gene>
    <name evidence="2" type="ORF">PHYPA_018842</name>
</gene>
<dbReference type="EMBL" id="ABEU02000014">
    <property type="protein sequence ID" value="PNR41439.1"/>
    <property type="molecule type" value="Genomic_DNA"/>
</dbReference>
<feature type="region of interest" description="Disordered" evidence="1">
    <location>
        <begin position="131"/>
        <end position="150"/>
    </location>
</feature>
<reference evidence="2 4" key="1">
    <citation type="journal article" date="2008" name="Science">
        <title>The Physcomitrella genome reveals evolutionary insights into the conquest of land by plants.</title>
        <authorList>
            <person name="Rensing S."/>
            <person name="Lang D."/>
            <person name="Zimmer A."/>
            <person name="Terry A."/>
            <person name="Salamov A."/>
            <person name="Shapiro H."/>
            <person name="Nishiyama T."/>
            <person name="Perroud P.-F."/>
            <person name="Lindquist E."/>
            <person name="Kamisugi Y."/>
            <person name="Tanahashi T."/>
            <person name="Sakakibara K."/>
            <person name="Fujita T."/>
            <person name="Oishi K."/>
            <person name="Shin-I T."/>
            <person name="Kuroki Y."/>
            <person name="Toyoda A."/>
            <person name="Suzuki Y."/>
            <person name="Hashimoto A."/>
            <person name="Yamaguchi K."/>
            <person name="Sugano A."/>
            <person name="Kohara Y."/>
            <person name="Fujiyama A."/>
            <person name="Anterola A."/>
            <person name="Aoki S."/>
            <person name="Ashton N."/>
            <person name="Barbazuk W.B."/>
            <person name="Barker E."/>
            <person name="Bennetzen J."/>
            <person name="Bezanilla M."/>
            <person name="Blankenship R."/>
            <person name="Cho S.H."/>
            <person name="Dutcher S."/>
            <person name="Estelle M."/>
            <person name="Fawcett J.A."/>
            <person name="Gundlach H."/>
            <person name="Hanada K."/>
            <person name="Heyl A."/>
            <person name="Hicks K.A."/>
            <person name="Hugh J."/>
            <person name="Lohr M."/>
            <person name="Mayer K."/>
            <person name="Melkozernov A."/>
            <person name="Murata T."/>
            <person name="Nelson D."/>
            <person name="Pils B."/>
            <person name="Prigge M."/>
            <person name="Reiss B."/>
            <person name="Renner T."/>
            <person name="Rombauts S."/>
            <person name="Rushton P."/>
            <person name="Sanderfoot A."/>
            <person name="Schween G."/>
            <person name="Shiu S.-H."/>
            <person name="Stueber K."/>
            <person name="Theodoulou F.L."/>
            <person name="Tu H."/>
            <person name="Van de Peer Y."/>
            <person name="Verrier P.J."/>
            <person name="Waters E."/>
            <person name="Wood A."/>
            <person name="Yang L."/>
            <person name="Cove D."/>
            <person name="Cuming A."/>
            <person name="Hasebe M."/>
            <person name="Lucas S."/>
            <person name="Mishler D.B."/>
            <person name="Reski R."/>
            <person name="Grigoriev I."/>
            <person name="Quatrano R.S."/>
            <person name="Boore J.L."/>
        </authorList>
    </citation>
    <scope>NUCLEOTIDE SEQUENCE [LARGE SCALE GENOMIC DNA]</scope>
    <source>
        <strain evidence="3 4">cv. Gransden 2004</strain>
    </source>
</reference>
<dbReference type="HOGENOM" id="CLU_1017045_0_0_1"/>
<dbReference type="InParanoid" id="A9RXQ5"/>
<reference evidence="3" key="3">
    <citation type="submission" date="2020-12" db="UniProtKB">
        <authorList>
            <consortium name="EnsemblPlants"/>
        </authorList>
    </citation>
    <scope>IDENTIFICATION</scope>
</reference>
<evidence type="ECO:0000313" key="3">
    <source>
        <dbReference type="EnsemblPlants" id="PAC:32962290.CDS.1"/>
    </source>
</evidence>
<evidence type="ECO:0000256" key="1">
    <source>
        <dbReference type="SAM" id="MobiDB-lite"/>
    </source>
</evidence>
<organism evidence="2">
    <name type="scientific">Physcomitrium patens</name>
    <name type="common">Spreading-leaved earth moss</name>
    <name type="synonym">Physcomitrella patens</name>
    <dbReference type="NCBI Taxonomy" id="3218"/>
    <lineage>
        <taxon>Eukaryota</taxon>
        <taxon>Viridiplantae</taxon>
        <taxon>Streptophyta</taxon>
        <taxon>Embryophyta</taxon>
        <taxon>Bryophyta</taxon>
        <taxon>Bryophytina</taxon>
        <taxon>Bryopsida</taxon>
        <taxon>Funariidae</taxon>
        <taxon>Funariales</taxon>
        <taxon>Funariaceae</taxon>
        <taxon>Physcomitrium</taxon>
    </lineage>
</organism>
<keyword evidence="4" id="KW-1185">Reference proteome</keyword>
<dbReference type="EnsemblPlants" id="Pp3c14_21650V3.2">
    <property type="protein sequence ID" value="PAC:32962291.CDS.1"/>
    <property type="gene ID" value="Pp3c14_21650"/>
</dbReference>
<feature type="region of interest" description="Disordered" evidence="1">
    <location>
        <begin position="18"/>
        <end position="48"/>
    </location>
</feature>
<sequence>MRPLTSFLRRVRQTTRVDCGRRSRSTAAHSGRKLRGVKAQRKGGSAATTLQKIRHRPHHCHHPPQGCGSPAPSVLVYCPPFPFSCHQFSEMGVFAVNYAFNVTVFVPWFLYVCWTKKKVLPEPAHDWFLSGRREQHSSSRKNPPPDHGKRLVDRWGRLDPCVTRLTS</sequence>
<evidence type="ECO:0000313" key="2">
    <source>
        <dbReference type="EMBL" id="PNR41439.1"/>
    </source>
</evidence>